<feature type="transmembrane region" description="Helical" evidence="1">
    <location>
        <begin position="108"/>
        <end position="131"/>
    </location>
</feature>
<feature type="transmembrane region" description="Helical" evidence="1">
    <location>
        <begin position="218"/>
        <end position="240"/>
    </location>
</feature>
<keyword evidence="1" id="KW-0812">Transmembrane</keyword>
<dbReference type="Proteomes" id="UP001317322">
    <property type="component" value="Chromosome"/>
</dbReference>
<sequence length="242" mass="24795">MSTSPDTLAPHVDPRWRDAFIMELRLRDVPGRRIGDALAEVDGHCRDADEDATTAFGDPVAYAQGLAEHLPTRARLPLRDGAAVVVETAGVLGVVWALPPWLNGDPLVASRGMAATVVVSLLAAVALCLAPAPTLRWLTRARWWQAALAGSGVAVALAALTRLVPDGRLEAPAAPLALVSLVLLAVGAVALHAGGATADVVSAPGADDARSVRRARTASVLVSAALPVVALLAAGGLALLPR</sequence>
<organism evidence="2 3">
    <name type="scientific">Cellulomonas wangsupingiae</name>
    <dbReference type="NCBI Taxonomy" id="2968085"/>
    <lineage>
        <taxon>Bacteria</taxon>
        <taxon>Bacillati</taxon>
        <taxon>Actinomycetota</taxon>
        <taxon>Actinomycetes</taxon>
        <taxon>Micrococcales</taxon>
        <taxon>Cellulomonadaceae</taxon>
        <taxon>Cellulomonas</taxon>
    </lineage>
</organism>
<feature type="transmembrane region" description="Helical" evidence="1">
    <location>
        <begin position="82"/>
        <end position="102"/>
    </location>
</feature>
<gene>
    <name evidence="2" type="ORF">NP075_16750</name>
</gene>
<keyword evidence="3" id="KW-1185">Reference proteome</keyword>
<protein>
    <submittedName>
        <fullName evidence="2">Uncharacterized protein</fullName>
    </submittedName>
</protein>
<proteinExistence type="predicted"/>
<name>A0ABY5K2R9_9CELL</name>
<keyword evidence="1" id="KW-0472">Membrane</keyword>
<evidence type="ECO:0000313" key="2">
    <source>
        <dbReference type="EMBL" id="UUI64741.1"/>
    </source>
</evidence>
<dbReference type="RefSeq" id="WP_227565778.1">
    <property type="nucleotide sequence ID" value="NZ_CP101989.1"/>
</dbReference>
<feature type="transmembrane region" description="Helical" evidence="1">
    <location>
        <begin position="176"/>
        <end position="198"/>
    </location>
</feature>
<evidence type="ECO:0000256" key="1">
    <source>
        <dbReference type="SAM" id="Phobius"/>
    </source>
</evidence>
<feature type="transmembrane region" description="Helical" evidence="1">
    <location>
        <begin position="143"/>
        <end position="164"/>
    </location>
</feature>
<accession>A0ABY5K2R9</accession>
<keyword evidence="1" id="KW-1133">Transmembrane helix</keyword>
<evidence type="ECO:0000313" key="3">
    <source>
        <dbReference type="Proteomes" id="UP001317322"/>
    </source>
</evidence>
<reference evidence="2 3" key="1">
    <citation type="submission" date="2022-07" db="EMBL/GenBank/DDBJ databases">
        <title>Novel species in genus cellulomonas.</title>
        <authorList>
            <person name="Ye L."/>
        </authorList>
    </citation>
    <scope>NUCLEOTIDE SEQUENCE [LARGE SCALE GENOMIC DNA]</scope>
    <source>
        <strain evidence="3">zg-Y908</strain>
    </source>
</reference>
<dbReference type="EMBL" id="CP101989">
    <property type="protein sequence ID" value="UUI64741.1"/>
    <property type="molecule type" value="Genomic_DNA"/>
</dbReference>